<dbReference type="GO" id="GO:0022857">
    <property type="term" value="F:transmembrane transporter activity"/>
    <property type="evidence" value="ECO:0007669"/>
    <property type="project" value="InterPro"/>
</dbReference>
<feature type="transmembrane region" description="Helical" evidence="6">
    <location>
        <begin position="360"/>
        <end position="386"/>
    </location>
</feature>
<dbReference type="PROSITE" id="PS50850">
    <property type="entry name" value="MFS"/>
    <property type="match status" value="1"/>
</dbReference>
<dbReference type="AlphaFoldDB" id="A0A6I2GJP0"/>
<dbReference type="PANTHER" id="PTHR23519:SF1">
    <property type="entry name" value="AUTOPHAGY-RELATED PROTEIN 22"/>
    <property type="match status" value="1"/>
</dbReference>
<dbReference type="SUPFAM" id="SSF103473">
    <property type="entry name" value="MFS general substrate transporter"/>
    <property type="match status" value="1"/>
</dbReference>
<dbReference type="GO" id="GO:0005886">
    <property type="term" value="C:plasma membrane"/>
    <property type="evidence" value="ECO:0007669"/>
    <property type="project" value="UniProtKB-SubCell"/>
</dbReference>
<feature type="transmembrane region" description="Helical" evidence="6">
    <location>
        <begin position="326"/>
        <end position="348"/>
    </location>
</feature>
<dbReference type="Pfam" id="PF11700">
    <property type="entry name" value="ATG22"/>
    <property type="match status" value="1"/>
</dbReference>
<evidence type="ECO:0000313" key="9">
    <source>
        <dbReference type="Proteomes" id="UP000430975"/>
    </source>
</evidence>
<evidence type="ECO:0000313" key="8">
    <source>
        <dbReference type="EMBL" id="MRI84808.1"/>
    </source>
</evidence>
<organism evidence="8 9">
    <name type="scientific">Fundicoccus ignavus</name>
    <dbReference type="NCBI Taxonomy" id="2664442"/>
    <lineage>
        <taxon>Bacteria</taxon>
        <taxon>Bacillati</taxon>
        <taxon>Bacillota</taxon>
        <taxon>Bacilli</taxon>
        <taxon>Lactobacillales</taxon>
        <taxon>Aerococcaceae</taxon>
        <taxon>Fundicoccus</taxon>
    </lineage>
</organism>
<dbReference type="PANTHER" id="PTHR23519">
    <property type="entry name" value="AUTOPHAGY-RELATED PROTEIN 22"/>
    <property type="match status" value="1"/>
</dbReference>
<dbReference type="RefSeq" id="WP_153863164.1">
    <property type="nucleotide sequence ID" value="NZ_WJQS01000002.1"/>
</dbReference>
<reference evidence="8 9" key="1">
    <citation type="submission" date="2019-11" db="EMBL/GenBank/DDBJ databases">
        <title>Characterisation of Fundicoccus ignavus gen. nov. sp. nov., a novel genus of the family Aerococcaceae isolated from bulk tank milk.</title>
        <authorList>
            <person name="Siebert A."/>
            <person name="Huptas C."/>
            <person name="Wenning M."/>
            <person name="Scherer S."/>
            <person name="Doll E.V."/>
        </authorList>
    </citation>
    <scope>NUCLEOTIDE SEQUENCE [LARGE SCALE GENOMIC DNA]</scope>
    <source>
        <strain evidence="8 9">WS4759</strain>
    </source>
</reference>
<evidence type="ECO:0000256" key="6">
    <source>
        <dbReference type="SAM" id="Phobius"/>
    </source>
</evidence>
<feature type="domain" description="Major facilitator superfamily (MFS) profile" evidence="7">
    <location>
        <begin position="236"/>
        <end position="419"/>
    </location>
</feature>
<evidence type="ECO:0000256" key="1">
    <source>
        <dbReference type="ARBA" id="ARBA00004651"/>
    </source>
</evidence>
<feature type="transmembrane region" description="Helical" evidence="6">
    <location>
        <begin position="239"/>
        <end position="260"/>
    </location>
</feature>
<sequence length="419" mass="46112">MLKNITQKFSKTEWSWIFQDWANSVYSLMITTAIFPIFYKSVTDAAGISSSDSTAYLGYANSVATILIGLLAPLLGTIADFPRVRKPLFTVGTMLGIVAVFSMMFTSNSGWLTLLVLYCVSAIGFGMANIFYDGSLMDVTSRNRLDQVSSAGFGFGYIGSVIPFLIFMVFQLGGFFDARTTVNIGFLLTAMWWFVFTIPYWKNVEQTTYSVKEGNLLASTWRSITNTLSEIKQYKHISLFLIAYFFYIDGVGTIIKMATSVGTDIGLSADELIVMLLIVQIVAFPCTIIYGLLAKKFGTRSMLFVGISTYMIICIIALGLETYNDFLVLAILVGTAQGGIQSLSRSYFGQMIPGKNTNQFFGFYNIFGKFSSVLGTTALGIVAQLTDDSLKGVFALIVQFLIGAVLLYLAKPPVQEQLV</sequence>
<dbReference type="InterPro" id="IPR020846">
    <property type="entry name" value="MFS_dom"/>
</dbReference>
<feature type="transmembrane region" description="Helical" evidence="6">
    <location>
        <begin position="392"/>
        <end position="410"/>
    </location>
</feature>
<keyword evidence="9" id="KW-1185">Reference proteome</keyword>
<keyword evidence="5 6" id="KW-0472">Membrane</keyword>
<keyword evidence="2" id="KW-0813">Transport</keyword>
<feature type="transmembrane region" description="Helical" evidence="6">
    <location>
        <begin position="301"/>
        <end position="320"/>
    </location>
</feature>
<feature type="transmembrane region" description="Helical" evidence="6">
    <location>
        <begin position="111"/>
        <end position="132"/>
    </location>
</feature>
<gene>
    <name evidence="8" type="ORF">GIY09_02700</name>
</gene>
<proteinExistence type="predicted"/>
<dbReference type="Proteomes" id="UP000430975">
    <property type="component" value="Unassembled WGS sequence"/>
</dbReference>
<name>A0A6I2GJP0_9LACT</name>
<keyword evidence="3 6" id="KW-0812">Transmembrane</keyword>
<feature type="transmembrane region" description="Helical" evidence="6">
    <location>
        <begin position="88"/>
        <end position="105"/>
    </location>
</feature>
<dbReference type="InterPro" id="IPR024671">
    <property type="entry name" value="Atg22-like"/>
</dbReference>
<dbReference type="EMBL" id="WJQS01000002">
    <property type="protein sequence ID" value="MRI84808.1"/>
    <property type="molecule type" value="Genomic_DNA"/>
</dbReference>
<comment type="caution">
    <text evidence="8">The sequence shown here is derived from an EMBL/GenBank/DDBJ whole genome shotgun (WGS) entry which is preliminary data.</text>
</comment>
<keyword evidence="4 6" id="KW-1133">Transmembrane helix</keyword>
<dbReference type="InterPro" id="IPR036259">
    <property type="entry name" value="MFS_trans_sf"/>
</dbReference>
<accession>A0A6I2GJP0</accession>
<evidence type="ECO:0000256" key="4">
    <source>
        <dbReference type="ARBA" id="ARBA00022989"/>
    </source>
</evidence>
<evidence type="ECO:0000256" key="2">
    <source>
        <dbReference type="ARBA" id="ARBA00022448"/>
    </source>
</evidence>
<feature type="transmembrane region" description="Helical" evidence="6">
    <location>
        <begin position="153"/>
        <end position="176"/>
    </location>
</feature>
<protein>
    <submittedName>
        <fullName evidence="8">MFS transporter</fullName>
    </submittedName>
</protein>
<feature type="transmembrane region" description="Helical" evidence="6">
    <location>
        <begin position="182"/>
        <end position="201"/>
    </location>
</feature>
<dbReference type="Gene3D" id="1.20.1250.20">
    <property type="entry name" value="MFS general substrate transporter like domains"/>
    <property type="match status" value="2"/>
</dbReference>
<evidence type="ECO:0000259" key="7">
    <source>
        <dbReference type="PROSITE" id="PS50850"/>
    </source>
</evidence>
<comment type="subcellular location">
    <subcellularLocation>
        <location evidence="1">Cell membrane</location>
        <topology evidence="1">Multi-pass membrane protein</topology>
    </subcellularLocation>
</comment>
<feature type="transmembrane region" description="Helical" evidence="6">
    <location>
        <begin position="272"/>
        <end position="294"/>
    </location>
</feature>
<feature type="transmembrane region" description="Helical" evidence="6">
    <location>
        <begin position="21"/>
        <end position="39"/>
    </location>
</feature>
<dbReference type="InterPro" id="IPR050495">
    <property type="entry name" value="ATG22/LtaA_families"/>
</dbReference>
<evidence type="ECO:0000256" key="3">
    <source>
        <dbReference type="ARBA" id="ARBA00022692"/>
    </source>
</evidence>
<feature type="transmembrane region" description="Helical" evidence="6">
    <location>
        <begin position="59"/>
        <end position="81"/>
    </location>
</feature>
<evidence type="ECO:0000256" key="5">
    <source>
        <dbReference type="ARBA" id="ARBA00023136"/>
    </source>
</evidence>